<keyword evidence="1" id="KW-0812">Transmembrane</keyword>
<dbReference type="AlphaFoldDB" id="A0A6G8ALT3"/>
<name>A0A6G8ALT3_9ENTE</name>
<dbReference type="Proteomes" id="UP000500890">
    <property type="component" value="Chromosome"/>
</dbReference>
<dbReference type="Gene3D" id="1.10.1760.20">
    <property type="match status" value="1"/>
</dbReference>
<proteinExistence type="predicted"/>
<evidence type="ECO:0000313" key="3">
    <source>
        <dbReference type="Proteomes" id="UP000500890"/>
    </source>
</evidence>
<dbReference type="Pfam" id="PF12822">
    <property type="entry name" value="ECF_trnsprt"/>
    <property type="match status" value="1"/>
</dbReference>
<feature type="transmembrane region" description="Helical" evidence="1">
    <location>
        <begin position="63"/>
        <end position="80"/>
    </location>
</feature>
<dbReference type="GO" id="GO:0022857">
    <property type="term" value="F:transmembrane transporter activity"/>
    <property type="evidence" value="ECO:0007669"/>
    <property type="project" value="InterPro"/>
</dbReference>
<evidence type="ECO:0000313" key="2">
    <source>
        <dbReference type="EMBL" id="QIL45919.1"/>
    </source>
</evidence>
<dbReference type="KEGG" id="vah:G7081_01820"/>
<dbReference type="InterPro" id="IPR024529">
    <property type="entry name" value="ECF_trnsprt_substrate-spec"/>
</dbReference>
<keyword evidence="1" id="KW-1133">Transmembrane helix</keyword>
<feature type="transmembrane region" description="Helical" evidence="1">
    <location>
        <begin position="92"/>
        <end position="111"/>
    </location>
</feature>
<feature type="transmembrane region" description="Helical" evidence="1">
    <location>
        <begin position="12"/>
        <end position="29"/>
    </location>
</feature>
<gene>
    <name evidence="2" type="ORF">G7081_01820</name>
</gene>
<sequence>MKNKNRKRNTYQLTIRAILTAIIIVQGMIPFMGYIPLGVVNITIIHITVIIAAITLGPKDGMFIGLVWGLITLIRAWTMPTMPLDSLVFTNPIISVLPRIAVGAVAGYLFITIYKKTGKQNIATVTAATAATITNTVLVLGLMGLLYSGPVASAFETNTDGLFKFLAALAFTNGIPELIAAIIITPLIVNAIFKATSLSPDHK</sequence>
<dbReference type="RefSeq" id="WP_166006893.1">
    <property type="nucleotide sequence ID" value="NZ_CP049886.1"/>
</dbReference>
<keyword evidence="3" id="KW-1185">Reference proteome</keyword>
<evidence type="ECO:0000256" key="1">
    <source>
        <dbReference type="SAM" id="Phobius"/>
    </source>
</evidence>
<accession>A0A6G8ALT3</accession>
<protein>
    <submittedName>
        <fullName evidence="2">ECF transporter S component</fullName>
    </submittedName>
</protein>
<dbReference type="EMBL" id="CP049886">
    <property type="protein sequence ID" value="QIL45919.1"/>
    <property type="molecule type" value="Genomic_DNA"/>
</dbReference>
<keyword evidence="1" id="KW-0472">Membrane</keyword>
<feature type="transmembrane region" description="Helical" evidence="1">
    <location>
        <begin position="167"/>
        <end position="193"/>
    </location>
</feature>
<feature type="transmembrane region" description="Helical" evidence="1">
    <location>
        <begin position="35"/>
        <end position="56"/>
    </location>
</feature>
<organism evidence="2 3">
    <name type="scientific">Vagococcus coleopterorum</name>
    <dbReference type="NCBI Taxonomy" id="2714946"/>
    <lineage>
        <taxon>Bacteria</taxon>
        <taxon>Bacillati</taxon>
        <taxon>Bacillota</taxon>
        <taxon>Bacilli</taxon>
        <taxon>Lactobacillales</taxon>
        <taxon>Enterococcaceae</taxon>
        <taxon>Vagococcus</taxon>
    </lineage>
</organism>
<feature type="transmembrane region" description="Helical" evidence="1">
    <location>
        <begin position="123"/>
        <end position="147"/>
    </location>
</feature>
<reference evidence="2 3" key="1">
    <citation type="submission" date="2020-03" db="EMBL/GenBank/DDBJ databases">
        <title>Vagococcus sp. nov., isolated from beetles.</title>
        <authorList>
            <person name="Hyun D.-W."/>
            <person name="Bae J.-W."/>
        </authorList>
    </citation>
    <scope>NUCLEOTIDE SEQUENCE [LARGE SCALE GENOMIC DNA]</scope>
    <source>
        <strain evidence="2 3">HDW17A</strain>
    </source>
</reference>